<proteinExistence type="predicted"/>
<dbReference type="OrthoDB" id="416119at2759"/>
<evidence type="ECO:0000313" key="2">
    <source>
        <dbReference type="Proteomes" id="UP000054248"/>
    </source>
</evidence>
<protein>
    <recommendedName>
        <fullName evidence="3">Endonuclease/exonuclease/phosphatase domain-containing protein</fullName>
    </recommendedName>
</protein>
<dbReference type="Proteomes" id="UP000054248">
    <property type="component" value="Unassembled WGS sequence"/>
</dbReference>
<dbReference type="HOGENOM" id="CLU_049840_2_1_1"/>
<dbReference type="SUPFAM" id="SSF56219">
    <property type="entry name" value="DNase I-like"/>
    <property type="match status" value="1"/>
</dbReference>
<dbReference type="InterPro" id="IPR036691">
    <property type="entry name" value="Endo/exonu/phosph_ase_sf"/>
</dbReference>
<feature type="non-terminal residue" evidence="1">
    <location>
        <position position="187"/>
    </location>
</feature>
<accession>A0A0C3LHS6</accession>
<evidence type="ECO:0008006" key="3">
    <source>
        <dbReference type="Google" id="ProtNLM"/>
    </source>
</evidence>
<dbReference type="STRING" id="1051891.A0A0C3LHS6"/>
<organism evidence="1 2">
    <name type="scientific">Tulasnella calospora MUT 4182</name>
    <dbReference type="NCBI Taxonomy" id="1051891"/>
    <lineage>
        <taxon>Eukaryota</taxon>
        <taxon>Fungi</taxon>
        <taxon>Dikarya</taxon>
        <taxon>Basidiomycota</taxon>
        <taxon>Agaricomycotina</taxon>
        <taxon>Agaricomycetes</taxon>
        <taxon>Cantharellales</taxon>
        <taxon>Tulasnellaceae</taxon>
        <taxon>Tulasnella</taxon>
    </lineage>
</organism>
<dbReference type="Gene3D" id="3.60.10.10">
    <property type="entry name" value="Endonuclease/exonuclease/phosphatase"/>
    <property type="match status" value="1"/>
</dbReference>
<keyword evidence="2" id="KW-1185">Reference proteome</keyword>
<gene>
    <name evidence="1" type="ORF">M407DRAFT_46642</name>
</gene>
<name>A0A0C3LHS6_9AGAM</name>
<reference evidence="1 2" key="1">
    <citation type="submission" date="2014-04" db="EMBL/GenBank/DDBJ databases">
        <authorList>
            <consortium name="DOE Joint Genome Institute"/>
            <person name="Kuo A."/>
            <person name="Girlanda M."/>
            <person name="Perotto S."/>
            <person name="Kohler A."/>
            <person name="Nagy L.G."/>
            <person name="Floudas D."/>
            <person name="Copeland A."/>
            <person name="Barry K.W."/>
            <person name="Cichocki N."/>
            <person name="Veneault-Fourrey C."/>
            <person name="LaButti K."/>
            <person name="Lindquist E.A."/>
            <person name="Lipzen A."/>
            <person name="Lundell T."/>
            <person name="Morin E."/>
            <person name="Murat C."/>
            <person name="Sun H."/>
            <person name="Tunlid A."/>
            <person name="Henrissat B."/>
            <person name="Grigoriev I.V."/>
            <person name="Hibbett D.S."/>
            <person name="Martin F."/>
            <person name="Nordberg H.P."/>
            <person name="Cantor M.N."/>
            <person name="Hua S.X."/>
        </authorList>
    </citation>
    <scope>NUCLEOTIDE SEQUENCE [LARGE SCALE GENOMIC DNA]</scope>
    <source>
        <strain evidence="1 2">MUT 4182</strain>
    </source>
</reference>
<dbReference type="AlphaFoldDB" id="A0A0C3LHS6"/>
<reference evidence="2" key="2">
    <citation type="submission" date="2015-01" db="EMBL/GenBank/DDBJ databases">
        <title>Evolutionary Origins and Diversification of the Mycorrhizal Mutualists.</title>
        <authorList>
            <consortium name="DOE Joint Genome Institute"/>
            <consortium name="Mycorrhizal Genomics Consortium"/>
            <person name="Kohler A."/>
            <person name="Kuo A."/>
            <person name="Nagy L.G."/>
            <person name="Floudas D."/>
            <person name="Copeland A."/>
            <person name="Barry K.W."/>
            <person name="Cichocki N."/>
            <person name="Veneault-Fourrey C."/>
            <person name="LaButti K."/>
            <person name="Lindquist E.A."/>
            <person name="Lipzen A."/>
            <person name="Lundell T."/>
            <person name="Morin E."/>
            <person name="Murat C."/>
            <person name="Riley R."/>
            <person name="Ohm R."/>
            <person name="Sun H."/>
            <person name="Tunlid A."/>
            <person name="Henrissat B."/>
            <person name="Grigoriev I.V."/>
            <person name="Hibbett D.S."/>
            <person name="Martin F."/>
        </authorList>
    </citation>
    <scope>NUCLEOTIDE SEQUENCE [LARGE SCALE GENOMIC DNA]</scope>
    <source>
        <strain evidence="2">MUT 4182</strain>
    </source>
</reference>
<dbReference type="EMBL" id="KN823153">
    <property type="protein sequence ID" value="KIO20982.1"/>
    <property type="molecule type" value="Genomic_DNA"/>
</dbReference>
<feature type="non-terminal residue" evidence="1">
    <location>
        <position position="1"/>
    </location>
</feature>
<sequence>LIPGRAQRITFKWRGEEEISIVNIYAPNDITEAIIFFDELRNLLRRKPDIVLGDFNHIENTIDRKPDRGSPPAGIRTALQSFRSSLNLIDGWRETNQGIHSYTRTSPAINADGTRSQSRLDRGLVTPEMSQRAFKWEHVSSEGMSDHDVASVELFDEQAPRLGPGQWRMTLEDLEDKYLDRETEKIL</sequence>
<evidence type="ECO:0000313" key="1">
    <source>
        <dbReference type="EMBL" id="KIO20982.1"/>
    </source>
</evidence>